<proteinExistence type="predicted"/>
<gene>
    <name evidence="2" type="ORF">M9458_022457</name>
</gene>
<keyword evidence="3" id="KW-1185">Reference proteome</keyword>
<name>A0ABD0QA47_CIRMR</name>
<accession>A0ABD0QA47</accession>
<dbReference type="Proteomes" id="UP001529510">
    <property type="component" value="Unassembled WGS sequence"/>
</dbReference>
<evidence type="ECO:0000256" key="1">
    <source>
        <dbReference type="SAM" id="MobiDB-lite"/>
    </source>
</evidence>
<protein>
    <submittedName>
        <fullName evidence="2">Uncharacterized protein</fullName>
    </submittedName>
</protein>
<evidence type="ECO:0000313" key="3">
    <source>
        <dbReference type="Proteomes" id="UP001529510"/>
    </source>
</evidence>
<organism evidence="2 3">
    <name type="scientific">Cirrhinus mrigala</name>
    <name type="common">Mrigala</name>
    <dbReference type="NCBI Taxonomy" id="683832"/>
    <lineage>
        <taxon>Eukaryota</taxon>
        <taxon>Metazoa</taxon>
        <taxon>Chordata</taxon>
        <taxon>Craniata</taxon>
        <taxon>Vertebrata</taxon>
        <taxon>Euteleostomi</taxon>
        <taxon>Actinopterygii</taxon>
        <taxon>Neopterygii</taxon>
        <taxon>Teleostei</taxon>
        <taxon>Ostariophysi</taxon>
        <taxon>Cypriniformes</taxon>
        <taxon>Cyprinidae</taxon>
        <taxon>Labeoninae</taxon>
        <taxon>Labeonini</taxon>
        <taxon>Cirrhinus</taxon>
    </lineage>
</organism>
<feature type="non-terminal residue" evidence="2">
    <location>
        <position position="1"/>
    </location>
</feature>
<sequence length="50" mass="5150">GHEGEASNGPGGDSPGAAQRSRRVLHLQTSRGRTEDPHLSSTIAGHPPIP</sequence>
<feature type="region of interest" description="Disordered" evidence="1">
    <location>
        <begin position="1"/>
        <end position="50"/>
    </location>
</feature>
<comment type="caution">
    <text evidence="2">The sequence shown here is derived from an EMBL/GenBank/DDBJ whole genome shotgun (WGS) entry which is preliminary data.</text>
</comment>
<dbReference type="EMBL" id="JAMKFB020000010">
    <property type="protein sequence ID" value="KAL0183082.1"/>
    <property type="molecule type" value="Genomic_DNA"/>
</dbReference>
<dbReference type="AlphaFoldDB" id="A0ABD0QA47"/>
<evidence type="ECO:0000313" key="2">
    <source>
        <dbReference type="EMBL" id="KAL0183082.1"/>
    </source>
</evidence>
<feature type="non-terminal residue" evidence="2">
    <location>
        <position position="50"/>
    </location>
</feature>
<reference evidence="2 3" key="1">
    <citation type="submission" date="2024-05" db="EMBL/GenBank/DDBJ databases">
        <title>Genome sequencing and assembly of Indian major carp, Cirrhinus mrigala (Hamilton, 1822).</title>
        <authorList>
            <person name="Mohindra V."/>
            <person name="Chowdhury L.M."/>
            <person name="Lal K."/>
            <person name="Jena J.K."/>
        </authorList>
    </citation>
    <scope>NUCLEOTIDE SEQUENCE [LARGE SCALE GENOMIC DNA]</scope>
    <source>
        <strain evidence="2">CM1030</strain>
        <tissue evidence="2">Blood</tissue>
    </source>
</reference>